<dbReference type="KEGG" id="ccal:108631199"/>
<organism evidence="4 5">
    <name type="scientific">Ceratina calcarata</name>
    <dbReference type="NCBI Taxonomy" id="156304"/>
    <lineage>
        <taxon>Eukaryota</taxon>
        <taxon>Metazoa</taxon>
        <taxon>Ecdysozoa</taxon>
        <taxon>Arthropoda</taxon>
        <taxon>Hexapoda</taxon>
        <taxon>Insecta</taxon>
        <taxon>Pterygota</taxon>
        <taxon>Neoptera</taxon>
        <taxon>Endopterygota</taxon>
        <taxon>Hymenoptera</taxon>
        <taxon>Apocrita</taxon>
        <taxon>Aculeata</taxon>
        <taxon>Apoidea</taxon>
        <taxon>Anthophila</taxon>
        <taxon>Apidae</taxon>
        <taxon>Ceratina</taxon>
        <taxon>Zadontomerus</taxon>
    </lineage>
</organism>
<dbReference type="GeneID" id="108631199"/>
<dbReference type="Pfam" id="PF00004">
    <property type="entry name" value="AAA"/>
    <property type="match status" value="1"/>
</dbReference>
<feature type="region of interest" description="Disordered" evidence="2">
    <location>
        <begin position="349"/>
        <end position="378"/>
    </location>
</feature>
<dbReference type="SUPFAM" id="SSF52540">
    <property type="entry name" value="P-loop containing nucleoside triphosphate hydrolases"/>
    <property type="match status" value="1"/>
</dbReference>
<reference evidence="5" key="1">
    <citation type="submission" date="2025-08" db="UniProtKB">
        <authorList>
            <consortium name="RefSeq"/>
        </authorList>
    </citation>
    <scope>IDENTIFICATION</scope>
    <source>
        <tissue evidence="5">Whole body</tissue>
    </source>
</reference>
<feature type="compositionally biased region" description="Polar residues" evidence="2">
    <location>
        <begin position="470"/>
        <end position="482"/>
    </location>
</feature>
<evidence type="ECO:0000259" key="3">
    <source>
        <dbReference type="SMART" id="SM00382"/>
    </source>
</evidence>
<dbReference type="GO" id="GO:0005524">
    <property type="term" value="F:ATP binding"/>
    <property type="evidence" value="ECO:0007669"/>
    <property type="project" value="InterPro"/>
</dbReference>
<dbReference type="GO" id="GO:0061860">
    <property type="term" value="F:DNA clamp unloader activity"/>
    <property type="evidence" value="ECO:0007669"/>
    <property type="project" value="TreeGrafter"/>
</dbReference>
<feature type="region of interest" description="Disordered" evidence="2">
    <location>
        <begin position="25"/>
        <end position="154"/>
    </location>
</feature>
<name>A0AAJ7JCS9_9HYME</name>
<dbReference type="Proteomes" id="UP000694925">
    <property type="component" value="Unplaced"/>
</dbReference>
<dbReference type="GO" id="GO:0003677">
    <property type="term" value="F:DNA binding"/>
    <property type="evidence" value="ECO:0007669"/>
    <property type="project" value="TreeGrafter"/>
</dbReference>
<feature type="region of interest" description="Disordered" evidence="2">
    <location>
        <begin position="467"/>
        <end position="524"/>
    </location>
</feature>
<accession>A0AAJ7JCS9</accession>
<dbReference type="InterPro" id="IPR003593">
    <property type="entry name" value="AAA+_ATPase"/>
</dbReference>
<proteinExistence type="predicted"/>
<dbReference type="PANTHER" id="PTHR23389">
    <property type="entry name" value="CHROMOSOME TRANSMISSION FIDELITY FACTOR 18"/>
    <property type="match status" value="1"/>
</dbReference>
<feature type="compositionally biased region" description="Polar residues" evidence="2">
    <location>
        <begin position="92"/>
        <end position="116"/>
    </location>
</feature>
<feature type="compositionally biased region" description="Basic and acidic residues" evidence="2">
    <location>
        <begin position="507"/>
        <end position="524"/>
    </location>
</feature>
<protein>
    <submittedName>
        <fullName evidence="5">ATPase family AAA domain-containing protein 5 isoform X1</fullName>
    </submittedName>
</protein>
<sequence length="1255" mass="139914">MKNITQYFDDSVKSVNGATSCANNETMREEYSHDKKGSRGKRSRVKIRISRSSTSERICDIVENSNDMIDKTPSPFSKENGKNENQRDTPKRSSTLKSILATRNKTLTDNGQNINHKGSNNFNGSSDSDNSSNDGNSNDKKKQKKRFSEDCPKVCSETDKRLKKELIDKLDVSRDSRTSGNSKVKDKKMIDDDTMELINVDPNDEGESGKDECSSNAFAILMGHNKPVAQCPAAQTKFSPPDAKADAKRSEECREKLKRTKERLEALADKRGRSKRKVAEMEESEKIEEMIKDRLKLFKGEKKKDNGAITTNLSQKQSAGTLLNYFSKAPVDLNTAGVTTVVVKADVHATQSDDQSQSRPTKRSIKIKQIRRSRRIRRNKGSDFDLSRVDDIRIVESDNVDVLGNEGGKRDRRQTKRGKWSLKVNLRASENVEDTILVSSSSSSSSDEEIFTARRTGTELNMENRKKCGTSKSVDLKTSPTTKGKKTEKTVSKQANGATTKLRKKKGGEPTESKQQELVKGDEYQSRPMELIVLAENNDTQSQQNGQQWPVRENDRRRKAAKLAPLFAKRKKPDPEAMAARRLFLRPNTTDTCTKGTNRKMGSVYGTLSSFPLISHVTQLSSRSAVFDGCKIPNEIPKVPAKHVPLIDSSNFKDVIDWSNGRSSSSSSSKSKSKSKSKSVEKLARPPRVSDVLAELGRNCSNVKEIWDVISVIKGGSNKTIKYPKSSLTGKRRKQSETKEKIESIDEEQLEYCSWTYKYRPRRSGQVIGNDEAVRKLKDWLIGWSAISAATNGDSGDEFYQSDNSRSTSIESNQVAVLLGPHGCGKTASVYAIAEEFGYTVLELNASSRRTGKKLSKEFEEATKSHRIKNNNGKAAAVAAVAPPTALYYDTNLDEIESKDVPQNSLILLEDVDLIFEEDEGFVSAAYQLASNSKRPIVMTCRDVCPHLSKMAPQQTKIHFQRPSGNAVSVLLELISMVETGYRLPSDRKIDLLQTGDLRRSLLQLQYLLLSGPLKILDRSVNLKNSFWHSVLCNVYKPAIKVSKRSKKRSKASSNEKINDKSILIDLASKLDDIALMSSLTDVQDTALDLSEIKIQPNLSLIEDTSTYSSSSDVCLEISEWIGNKVMRTGQFSDSELQLHNNIVLRKQINKNVDLVLARATTFVLDRRILAMDYLPSVRAICRAEKSRATANSKRGNRFFHYLHNLKVAAAMAATTTTTTTTTMTAASVFKPNILTAACDMMHDAIRDDSETSRS</sequence>
<feature type="compositionally biased region" description="Polar residues" evidence="2">
    <location>
        <begin position="349"/>
        <end position="359"/>
    </location>
</feature>
<feature type="region of interest" description="Disordered" evidence="2">
    <location>
        <begin position="658"/>
        <end position="684"/>
    </location>
</feature>
<feature type="coiled-coil region" evidence="1">
    <location>
        <begin position="247"/>
        <end position="284"/>
    </location>
</feature>
<dbReference type="InterPro" id="IPR027417">
    <property type="entry name" value="P-loop_NTPase"/>
</dbReference>
<dbReference type="CTD" id="39770"/>
<evidence type="ECO:0000256" key="1">
    <source>
        <dbReference type="SAM" id="Coils"/>
    </source>
</evidence>
<keyword evidence="4" id="KW-1185">Reference proteome</keyword>
<feature type="compositionally biased region" description="Basic residues" evidence="2">
    <location>
        <begin position="360"/>
        <end position="378"/>
    </location>
</feature>
<dbReference type="GO" id="GO:0016887">
    <property type="term" value="F:ATP hydrolysis activity"/>
    <property type="evidence" value="ECO:0007669"/>
    <property type="project" value="InterPro"/>
</dbReference>
<dbReference type="PANTHER" id="PTHR23389:SF21">
    <property type="entry name" value="ATPASE FAMILY AAA DOMAIN-CONTAINING PROTEIN 5"/>
    <property type="match status" value="1"/>
</dbReference>
<feature type="compositionally biased region" description="Basic and acidic residues" evidence="2">
    <location>
        <begin position="79"/>
        <end position="91"/>
    </location>
</feature>
<gene>
    <name evidence="5" type="primary">LOC108631199</name>
</gene>
<keyword evidence="1" id="KW-0175">Coiled coil</keyword>
<dbReference type="SMART" id="SM00382">
    <property type="entry name" value="AAA"/>
    <property type="match status" value="1"/>
</dbReference>
<evidence type="ECO:0000313" key="4">
    <source>
        <dbReference type="Proteomes" id="UP000694925"/>
    </source>
</evidence>
<dbReference type="AlphaFoldDB" id="A0AAJ7JCS9"/>
<feature type="compositionally biased region" description="Basic residues" evidence="2">
    <location>
        <begin position="38"/>
        <end position="49"/>
    </location>
</feature>
<evidence type="ECO:0000256" key="2">
    <source>
        <dbReference type="SAM" id="MobiDB-lite"/>
    </source>
</evidence>
<evidence type="ECO:0000313" key="5">
    <source>
        <dbReference type="RefSeq" id="XP_017890425.1"/>
    </source>
</evidence>
<feature type="compositionally biased region" description="Basic and acidic residues" evidence="2">
    <location>
        <begin position="26"/>
        <end position="37"/>
    </location>
</feature>
<dbReference type="GO" id="GO:0005634">
    <property type="term" value="C:nucleus"/>
    <property type="evidence" value="ECO:0007669"/>
    <property type="project" value="TreeGrafter"/>
</dbReference>
<feature type="domain" description="AAA+ ATPase" evidence="3">
    <location>
        <begin position="812"/>
        <end position="964"/>
    </location>
</feature>
<dbReference type="RefSeq" id="XP_017890425.1">
    <property type="nucleotide sequence ID" value="XM_018034936.2"/>
</dbReference>
<dbReference type="InterPro" id="IPR003959">
    <property type="entry name" value="ATPase_AAA_core"/>
</dbReference>
<feature type="compositionally biased region" description="Low complexity" evidence="2">
    <location>
        <begin position="117"/>
        <end position="136"/>
    </location>
</feature>
<dbReference type="Gene3D" id="3.40.50.300">
    <property type="entry name" value="P-loop containing nucleotide triphosphate hydrolases"/>
    <property type="match status" value="1"/>
</dbReference>